<dbReference type="CDD" id="cd06960">
    <property type="entry name" value="NR_DBD_HNF4A"/>
    <property type="match status" value="1"/>
</dbReference>
<dbReference type="InterPro" id="IPR000536">
    <property type="entry name" value="Nucl_hrmn_rcpt_lig-bd"/>
</dbReference>
<feature type="domain" description="NR LBD" evidence="13">
    <location>
        <begin position="71"/>
        <end position="321"/>
    </location>
</feature>
<dbReference type="GO" id="GO:0003700">
    <property type="term" value="F:DNA-binding transcription factor activity"/>
    <property type="evidence" value="ECO:0007669"/>
    <property type="project" value="InterPro"/>
</dbReference>
<evidence type="ECO:0000256" key="9">
    <source>
        <dbReference type="ARBA" id="ARBA00023170"/>
    </source>
</evidence>
<evidence type="ECO:0000259" key="12">
    <source>
        <dbReference type="PROSITE" id="PS51030"/>
    </source>
</evidence>
<gene>
    <name evidence="14" type="ORF">QR680_006047</name>
</gene>
<dbReference type="SUPFAM" id="SSF57716">
    <property type="entry name" value="Glucocorticoid receptor-like (DNA-binding domain)"/>
    <property type="match status" value="1"/>
</dbReference>
<evidence type="ECO:0000256" key="7">
    <source>
        <dbReference type="ARBA" id="ARBA00023125"/>
    </source>
</evidence>
<keyword evidence="9" id="KW-0675">Receptor</keyword>
<keyword evidence="6" id="KW-0805">Transcription regulation</keyword>
<dbReference type="SMART" id="SM00430">
    <property type="entry name" value="HOLI"/>
    <property type="match status" value="2"/>
</dbReference>
<dbReference type="GO" id="GO:0008270">
    <property type="term" value="F:zinc ion binding"/>
    <property type="evidence" value="ECO:0007669"/>
    <property type="project" value="UniProtKB-KW"/>
</dbReference>
<keyword evidence="10" id="KW-0539">Nucleus</keyword>
<feature type="domain" description="Nuclear receptor" evidence="12">
    <location>
        <begin position="322"/>
        <end position="398"/>
    </location>
</feature>
<evidence type="ECO:0000256" key="6">
    <source>
        <dbReference type="ARBA" id="ARBA00023015"/>
    </source>
</evidence>
<evidence type="ECO:0000256" key="4">
    <source>
        <dbReference type="ARBA" id="ARBA00022771"/>
    </source>
</evidence>
<evidence type="ECO:0000256" key="11">
    <source>
        <dbReference type="SAM" id="MobiDB-lite"/>
    </source>
</evidence>
<protein>
    <recommendedName>
        <fullName evidence="16">Nuclear receptor domain-containing protein</fullName>
    </recommendedName>
</protein>
<dbReference type="InterPro" id="IPR035500">
    <property type="entry name" value="NHR-like_dom_sf"/>
</dbReference>
<keyword evidence="4" id="KW-0863">Zinc-finger</keyword>
<feature type="region of interest" description="Disordered" evidence="11">
    <location>
        <begin position="1"/>
        <end position="28"/>
    </location>
</feature>
<evidence type="ECO:0000259" key="13">
    <source>
        <dbReference type="PROSITE" id="PS51843"/>
    </source>
</evidence>
<keyword evidence="8" id="KW-0804">Transcription</keyword>
<dbReference type="Pfam" id="PF00104">
    <property type="entry name" value="Hormone_recep"/>
    <property type="match status" value="2"/>
</dbReference>
<sequence>MTIAQKKKSAKGEDVPDPPLPSTSGLHSLRQMERDLPEVTVEDYKFKLDADGQMRRVVEILDAPIKSDDSIKETSLQALLRAYENMVPGGKPDQVEIIYTISYRGYVRNLHEQMERIAKWAIHCREFAHLPIEDKRKLYCNFWHAIYAIERCARTTEFMGADTPPYIMLLTDSTAYDMYNYEYYMPEVDSEKLKSIVEHFKPFNALAMENLITPMKDLNLTTFELVYLCLYKVWNIKRIRDLNANTYIVAAKILDEASNELHEYYVNELRNTNYALRLSRICKLIDSIEFIYRRYSEIRLTADLCKVYRSSYGDSEFREGEEAVCLVCGGDASGFRCGVSSCRACAAFFRRSLEKGHQYKCQRVTYDCDVSKNVRDLCKYCRYKKCREVGMMVSARKTDPSEPSISVLNSFGEELRDCLPEVVVEDYNFKMDTNSQMQRVVNALQDDPFGNDTQETSLQALLRAYQNMVPGGKPVHVQIIYTVSYRGYVQNLHEQMERIAKWAIHCREFAHLPIEDKRKIYCNSWHALYAIERCARTVEFMGPDTPARTFLLTDSTACDLFNYEFSMPEVESAKLSHIVKHFEPFCIFVLENLIVPMRDLNLTTFEIVYLCMYKLWNIKKVRGLHTKTYTVATKALDDASDELHEYYINELRITNYASRLAAILKLIDGLDCIFRCRSEILLTADLCKVYNGIYGESEFRDYARNIT</sequence>
<dbReference type="EMBL" id="JAUCMV010000003">
    <property type="protein sequence ID" value="KAK0412124.1"/>
    <property type="molecule type" value="Genomic_DNA"/>
</dbReference>
<comment type="subcellular location">
    <subcellularLocation>
        <location evidence="1">Nucleus</location>
    </subcellularLocation>
</comment>
<dbReference type="GO" id="GO:0000978">
    <property type="term" value="F:RNA polymerase II cis-regulatory region sequence-specific DNA binding"/>
    <property type="evidence" value="ECO:0007669"/>
    <property type="project" value="InterPro"/>
</dbReference>
<dbReference type="PRINTS" id="PR00047">
    <property type="entry name" value="STROIDFINGER"/>
</dbReference>
<keyword evidence="5" id="KW-0862">Zinc</keyword>
<evidence type="ECO:0008006" key="16">
    <source>
        <dbReference type="Google" id="ProtNLM"/>
    </source>
</evidence>
<evidence type="ECO:0000256" key="10">
    <source>
        <dbReference type="ARBA" id="ARBA00023242"/>
    </source>
</evidence>
<dbReference type="InterPro" id="IPR001628">
    <property type="entry name" value="Znf_hrmn_rcpt"/>
</dbReference>
<evidence type="ECO:0000313" key="15">
    <source>
        <dbReference type="Proteomes" id="UP001175271"/>
    </source>
</evidence>
<dbReference type="InterPro" id="IPR013088">
    <property type="entry name" value="Znf_NHR/GATA"/>
</dbReference>
<comment type="caution">
    <text evidence="14">The sequence shown here is derived from an EMBL/GenBank/DDBJ whole genome shotgun (WGS) entry which is preliminary data.</text>
</comment>
<keyword evidence="3" id="KW-0479">Metal-binding</keyword>
<comment type="similarity">
    <text evidence="2">Belongs to the nuclear hormone receptor family.</text>
</comment>
<evidence type="ECO:0000256" key="2">
    <source>
        <dbReference type="ARBA" id="ARBA00005993"/>
    </source>
</evidence>
<dbReference type="SMART" id="SM00399">
    <property type="entry name" value="ZnF_C4"/>
    <property type="match status" value="1"/>
</dbReference>
<dbReference type="Pfam" id="PF00105">
    <property type="entry name" value="zf-C4"/>
    <property type="match status" value="1"/>
</dbReference>
<dbReference type="SUPFAM" id="SSF48508">
    <property type="entry name" value="Nuclear receptor ligand-binding domain"/>
    <property type="match status" value="2"/>
</dbReference>
<dbReference type="Proteomes" id="UP001175271">
    <property type="component" value="Unassembled WGS sequence"/>
</dbReference>
<name>A0AA39HVH1_9BILA</name>
<evidence type="ECO:0000256" key="3">
    <source>
        <dbReference type="ARBA" id="ARBA00022723"/>
    </source>
</evidence>
<evidence type="ECO:0000313" key="14">
    <source>
        <dbReference type="EMBL" id="KAK0412124.1"/>
    </source>
</evidence>
<dbReference type="Gene3D" id="3.30.50.10">
    <property type="entry name" value="Erythroid Transcription Factor GATA-1, subunit A"/>
    <property type="match status" value="1"/>
</dbReference>
<reference evidence="14" key="1">
    <citation type="submission" date="2023-06" db="EMBL/GenBank/DDBJ databases">
        <title>Genomic analysis of the entomopathogenic nematode Steinernema hermaphroditum.</title>
        <authorList>
            <person name="Schwarz E.M."/>
            <person name="Heppert J.K."/>
            <person name="Baniya A."/>
            <person name="Schwartz H.T."/>
            <person name="Tan C.-H."/>
            <person name="Antoshechkin I."/>
            <person name="Sternberg P.W."/>
            <person name="Goodrich-Blair H."/>
            <person name="Dillman A.R."/>
        </authorList>
    </citation>
    <scope>NUCLEOTIDE SEQUENCE</scope>
    <source>
        <strain evidence="14">PS9179</strain>
        <tissue evidence="14">Whole animal</tissue>
    </source>
</reference>
<dbReference type="PANTHER" id="PTHR45680">
    <property type="entry name" value="NUCLEAR HORMONE RECEPTOR FAMILY"/>
    <property type="match status" value="1"/>
</dbReference>
<dbReference type="PROSITE" id="PS51843">
    <property type="entry name" value="NR_LBD"/>
    <property type="match status" value="2"/>
</dbReference>
<evidence type="ECO:0000256" key="1">
    <source>
        <dbReference type="ARBA" id="ARBA00004123"/>
    </source>
</evidence>
<proteinExistence type="inferred from homology"/>
<dbReference type="PROSITE" id="PS51030">
    <property type="entry name" value="NUCLEAR_REC_DBD_2"/>
    <property type="match status" value="1"/>
</dbReference>
<dbReference type="PANTHER" id="PTHR45680:SF29">
    <property type="entry name" value="NUCLEAR HORMONE RECEPTOR FAMILY"/>
    <property type="match status" value="1"/>
</dbReference>
<dbReference type="AlphaFoldDB" id="A0AA39HVH1"/>
<evidence type="ECO:0000256" key="8">
    <source>
        <dbReference type="ARBA" id="ARBA00023163"/>
    </source>
</evidence>
<accession>A0AA39HVH1</accession>
<keyword evidence="15" id="KW-1185">Reference proteome</keyword>
<dbReference type="InterPro" id="IPR049636">
    <property type="entry name" value="HNF4-like_DBD"/>
</dbReference>
<dbReference type="GO" id="GO:0005634">
    <property type="term" value="C:nucleus"/>
    <property type="evidence" value="ECO:0007669"/>
    <property type="project" value="UniProtKB-SubCell"/>
</dbReference>
<organism evidence="14 15">
    <name type="scientific">Steinernema hermaphroditum</name>
    <dbReference type="NCBI Taxonomy" id="289476"/>
    <lineage>
        <taxon>Eukaryota</taxon>
        <taxon>Metazoa</taxon>
        <taxon>Ecdysozoa</taxon>
        <taxon>Nematoda</taxon>
        <taxon>Chromadorea</taxon>
        <taxon>Rhabditida</taxon>
        <taxon>Tylenchina</taxon>
        <taxon>Panagrolaimomorpha</taxon>
        <taxon>Strongyloidoidea</taxon>
        <taxon>Steinernematidae</taxon>
        <taxon>Steinernema</taxon>
    </lineage>
</organism>
<feature type="domain" description="NR LBD" evidence="13">
    <location>
        <begin position="453"/>
        <end position="703"/>
    </location>
</feature>
<dbReference type="Gene3D" id="1.10.565.10">
    <property type="entry name" value="Retinoid X Receptor"/>
    <property type="match status" value="2"/>
</dbReference>
<keyword evidence="7" id="KW-0238">DNA-binding</keyword>
<evidence type="ECO:0000256" key="5">
    <source>
        <dbReference type="ARBA" id="ARBA00022833"/>
    </source>
</evidence>
<dbReference type="InterPro" id="IPR051152">
    <property type="entry name" value="C.elegans_Orphan_NR"/>
</dbReference>